<dbReference type="HOGENOM" id="CLU_1508563_0_0_11"/>
<dbReference type="EMBL" id="CP003119">
    <property type="protein sequence ID" value="AFA74381.1"/>
    <property type="molecule type" value="Genomic_DNA"/>
</dbReference>
<accession>H6MZ45</accession>
<evidence type="ECO:0000256" key="1">
    <source>
        <dbReference type="SAM" id="MobiDB-lite"/>
    </source>
</evidence>
<dbReference type="KEGG" id="gpo:GPOL_c33690"/>
<evidence type="ECO:0000313" key="2">
    <source>
        <dbReference type="EMBL" id="AFA74381.1"/>
    </source>
</evidence>
<name>H6MZ45_GORPV</name>
<protein>
    <submittedName>
        <fullName evidence="2">Uncharacterized protein</fullName>
    </submittedName>
</protein>
<dbReference type="STRING" id="1112204.GPOL_c33690"/>
<organism evidence="2 3">
    <name type="scientific">Gordonia polyisoprenivorans (strain DSM 44266 / VH2)</name>
    <dbReference type="NCBI Taxonomy" id="1112204"/>
    <lineage>
        <taxon>Bacteria</taxon>
        <taxon>Bacillati</taxon>
        <taxon>Actinomycetota</taxon>
        <taxon>Actinomycetes</taxon>
        <taxon>Mycobacteriales</taxon>
        <taxon>Gordoniaceae</taxon>
        <taxon>Gordonia</taxon>
    </lineage>
</organism>
<reference evidence="2 3" key="1">
    <citation type="journal article" date="2012" name="Appl. Environ. Microbiol.">
        <title>Involvement of two latex-clearing proteins during rubber degradation and insights into the subsequent degradation pathway revealed by the genome sequence of Gordonia polyisoprenivorans strain VH2.</title>
        <authorList>
            <person name="Hiessl S."/>
            <person name="Schuldes J."/>
            <person name="Thurmer A."/>
            <person name="Halbsguth T."/>
            <person name="Broker D."/>
            <person name="Angelov A."/>
            <person name="Liebl W."/>
            <person name="Daniel R."/>
            <person name="Steinbuchel A."/>
        </authorList>
    </citation>
    <scope>NUCLEOTIDE SEQUENCE [LARGE SCALE GENOMIC DNA]</scope>
    <source>
        <strain evidence="3">DSM 44266 / VH2</strain>
    </source>
</reference>
<feature type="region of interest" description="Disordered" evidence="1">
    <location>
        <begin position="1"/>
        <end position="103"/>
    </location>
</feature>
<evidence type="ECO:0000313" key="3">
    <source>
        <dbReference type="Proteomes" id="UP000009154"/>
    </source>
</evidence>
<dbReference type="Proteomes" id="UP000009154">
    <property type="component" value="Chromosome"/>
</dbReference>
<keyword evidence="3" id="KW-1185">Reference proteome</keyword>
<proteinExistence type="predicted"/>
<gene>
    <name evidence="2" type="ordered locus">GPOL_c33690</name>
</gene>
<sequence length="178" mass="19676">MITTRMMRPSASGSVREILPPRCVSSGHGLSSNRRTRWPSSRSPTVQARDADLPMVEVRAACGEPRDPTRHIASQPHPPTTAKDAPQSHPHRRRIFASPPPKPVVHKHLPFHRTVEHPCHTPYVRVGWSHHTDQPLGRGPMIDTTEAPDAEAVFAGIVSQLSDLQWNSEMTGPQALAQ</sequence>
<dbReference type="AlphaFoldDB" id="H6MZ45"/>